<organism evidence="1 2">
    <name type="scientific">Sorangium cellulosum</name>
    <name type="common">Polyangium cellulosum</name>
    <dbReference type="NCBI Taxonomy" id="56"/>
    <lineage>
        <taxon>Bacteria</taxon>
        <taxon>Pseudomonadati</taxon>
        <taxon>Myxococcota</taxon>
        <taxon>Polyangia</taxon>
        <taxon>Polyangiales</taxon>
        <taxon>Polyangiaceae</taxon>
        <taxon>Sorangium</taxon>
    </lineage>
</organism>
<evidence type="ECO:0000313" key="1">
    <source>
        <dbReference type="EMBL" id="AUX22900.1"/>
    </source>
</evidence>
<dbReference type="SUPFAM" id="SSF51735">
    <property type="entry name" value="NAD(P)-binding Rossmann-fold domains"/>
    <property type="match status" value="1"/>
</dbReference>
<dbReference type="Proteomes" id="UP000295781">
    <property type="component" value="Chromosome"/>
</dbReference>
<dbReference type="OrthoDB" id="63584at2"/>
<dbReference type="NCBIfam" id="NF006159">
    <property type="entry name" value="PRK08303.1"/>
    <property type="match status" value="1"/>
</dbReference>
<dbReference type="Pfam" id="PF00106">
    <property type="entry name" value="adh_short"/>
    <property type="match status" value="1"/>
</dbReference>
<dbReference type="PANTHER" id="PTHR44147">
    <property type="entry name" value="DEHYDROGENASE/REDUCTASE SDR FAMILY MEMBER 1"/>
    <property type="match status" value="1"/>
</dbReference>
<dbReference type="InterPro" id="IPR036291">
    <property type="entry name" value="NAD(P)-bd_dom_sf"/>
</dbReference>
<dbReference type="AlphaFoldDB" id="A0A4P2Q158"/>
<evidence type="ECO:0000313" key="2">
    <source>
        <dbReference type="Proteomes" id="UP000295781"/>
    </source>
</evidence>
<gene>
    <name evidence="1" type="ORF">SOCEGT47_034160</name>
</gene>
<dbReference type="EMBL" id="CP012670">
    <property type="protein sequence ID" value="AUX22900.1"/>
    <property type="molecule type" value="Genomic_DNA"/>
</dbReference>
<dbReference type="InterPro" id="IPR002347">
    <property type="entry name" value="SDR_fam"/>
</dbReference>
<accession>A0A4P2Q158</accession>
<dbReference type="Gene3D" id="3.40.50.720">
    <property type="entry name" value="NAD(P)-binding Rossmann-like Domain"/>
    <property type="match status" value="1"/>
</dbReference>
<dbReference type="RefSeq" id="WP_129347988.1">
    <property type="nucleotide sequence ID" value="NZ_CP012670.1"/>
</dbReference>
<dbReference type="PANTHER" id="PTHR44147:SF2">
    <property type="entry name" value="DEHYDROGENASE_REDUCTASE SDR FAMILY MEMBER 1"/>
    <property type="match status" value="1"/>
</dbReference>
<name>A0A4P2Q158_SORCE</name>
<sequence length="319" mass="34884">MKPLALEGQVALVAGATRGAGRAIACSLGEAGATVYCTGRSVRGRPATEGRPETIEQTAEMVSARGGRGVAVQVDHTVEAQVEALCAQIKREQGKLDIVVNDVWGGDELTDFGAPFWKLSIPKGKLLLERAITSHIITSRHAVPLLLERDRGLIVEVTDGDHFGYRGNLFYDLAKMSVIRLAFAMARELRRHPGITALAVTPGFLRSEAMLDLFGVTEENWRDAVAKEPHFIASETPFFVGRAVAALAADPNVAAKAGRVFSSWDLAREYGFNDVDGQQPHWRDYFEEALGPYNRADDRAYASWLNGPIDAVEPDWPRE</sequence>
<proteinExistence type="predicted"/>
<reference evidence="1 2" key="1">
    <citation type="submission" date="2015-09" db="EMBL/GenBank/DDBJ databases">
        <title>Sorangium comparison.</title>
        <authorList>
            <person name="Zaburannyi N."/>
            <person name="Bunk B."/>
            <person name="Overmann J."/>
            <person name="Mueller R."/>
        </authorList>
    </citation>
    <scope>NUCLEOTIDE SEQUENCE [LARGE SCALE GENOMIC DNA]</scope>
    <source>
        <strain evidence="1 2">So ceGT47</strain>
    </source>
</reference>
<protein>
    <submittedName>
        <fullName evidence="1">Short-chain dehydrogenase</fullName>
    </submittedName>
</protein>
<dbReference type="PRINTS" id="PR00081">
    <property type="entry name" value="GDHRDH"/>
</dbReference>